<dbReference type="InterPro" id="IPR017911">
    <property type="entry name" value="MacB-like_ATP-bd"/>
</dbReference>
<evidence type="ECO:0000256" key="1">
    <source>
        <dbReference type="ARBA" id="ARBA00005417"/>
    </source>
</evidence>
<dbReference type="CDD" id="cd03255">
    <property type="entry name" value="ABC_MJ0796_LolCDE_FtsE"/>
    <property type="match status" value="1"/>
</dbReference>
<dbReference type="GO" id="GO:0016887">
    <property type="term" value="F:ATP hydrolysis activity"/>
    <property type="evidence" value="ECO:0007669"/>
    <property type="project" value="InterPro"/>
</dbReference>
<proteinExistence type="inferred from homology"/>
<evidence type="ECO:0000313" key="6">
    <source>
        <dbReference type="EMBL" id="KPQ42713.1"/>
    </source>
</evidence>
<dbReference type="GO" id="GO:0022857">
    <property type="term" value="F:transmembrane transporter activity"/>
    <property type="evidence" value="ECO:0007669"/>
    <property type="project" value="UniProtKB-ARBA"/>
</dbReference>
<dbReference type="Pfam" id="PF00005">
    <property type="entry name" value="ABC_tran"/>
    <property type="match status" value="1"/>
</dbReference>
<dbReference type="GO" id="GO:0005524">
    <property type="term" value="F:ATP binding"/>
    <property type="evidence" value="ECO:0007669"/>
    <property type="project" value="UniProtKB-KW"/>
</dbReference>
<dbReference type="PANTHER" id="PTHR42798">
    <property type="entry name" value="LIPOPROTEIN-RELEASING SYSTEM ATP-BINDING PROTEIN LOLD"/>
    <property type="match status" value="1"/>
</dbReference>
<sequence>MKIIDTIYLKKTYRLGRIEVNALNGVTTSADEGEFVAIMGPSGSGKSTFLNLVGMLDIPSSGEIYLNGTDTIKMDERTRTEYRLKNIGFVFQFFNLFMELTAVENVMFPMMLSGHPFHRERAEELLEIVGLNKRSNHLPSELSGGEQQRVAIARALSNKPKLLLTDEPTANLDTKITREIMELFRTLNHDQHQTIIMVTHNPELGEMADRIIHFRDGKVEG</sequence>
<accession>A0A0P8AEP4</accession>
<dbReference type="InterPro" id="IPR027417">
    <property type="entry name" value="P-loop_NTPase"/>
</dbReference>
<dbReference type="PANTHER" id="PTHR42798:SF2">
    <property type="entry name" value="ABC TRANSPORTER ATP-BINDING PROTEIN MG467-RELATED"/>
    <property type="match status" value="1"/>
</dbReference>
<dbReference type="FunFam" id="3.40.50.300:FF:000032">
    <property type="entry name" value="Export ABC transporter ATP-binding protein"/>
    <property type="match status" value="1"/>
</dbReference>
<keyword evidence="3" id="KW-0547">Nucleotide-binding</keyword>
<dbReference type="AlphaFoldDB" id="A0A0P8AEP4"/>
<evidence type="ECO:0000313" key="7">
    <source>
        <dbReference type="Proteomes" id="UP000050360"/>
    </source>
</evidence>
<dbReference type="InterPro" id="IPR003593">
    <property type="entry name" value="AAA+_ATPase"/>
</dbReference>
<dbReference type="PROSITE" id="PS00211">
    <property type="entry name" value="ABC_TRANSPORTER_1"/>
    <property type="match status" value="1"/>
</dbReference>
<dbReference type="EMBL" id="LKCM01000209">
    <property type="protein sequence ID" value="KPQ42713.1"/>
    <property type="molecule type" value="Genomic_DNA"/>
</dbReference>
<keyword evidence="4 6" id="KW-0067">ATP-binding</keyword>
<dbReference type="Gene3D" id="3.40.50.300">
    <property type="entry name" value="P-loop containing nucleotide triphosphate hydrolases"/>
    <property type="match status" value="1"/>
</dbReference>
<dbReference type="PROSITE" id="PS50893">
    <property type="entry name" value="ABC_TRANSPORTER_2"/>
    <property type="match status" value="1"/>
</dbReference>
<comment type="similarity">
    <text evidence="1">Belongs to the ABC transporter superfamily.</text>
</comment>
<gene>
    <name evidence="6" type="ORF">MPEBLZ_02730</name>
</gene>
<name>A0A0P8AEP4_9EURY</name>
<dbReference type="GO" id="GO:0098796">
    <property type="term" value="C:membrane protein complex"/>
    <property type="evidence" value="ECO:0007669"/>
    <property type="project" value="UniProtKB-ARBA"/>
</dbReference>
<protein>
    <submittedName>
        <fullName evidence="6">ABC transporter, ATP-binding protein</fullName>
    </submittedName>
</protein>
<feature type="domain" description="ABC transporter" evidence="5">
    <location>
        <begin position="7"/>
        <end position="221"/>
    </location>
</feature>
<dbReference type="InterPro" id="IPR017871">
    <property type="entry name" value="ABC_transporter-like_CS"/>
</dbReference>
<dbReference type="SMART" id="SM00382">
    <property type="entry name" value="AAA"/>
    <property type="match status" value="1"/>
</dbReference>
<dbReference type="InterPro" id="IPR003439">
    <property type="entry name" value="ABC_transporter-like_ATP-bd"/>
</dbReference>
<evidence type="ECO:0000256" key="2">
    <source>
        <dbReference type="ARBA" id="ARBA00022448"/>
    </source>
</evidence>
<evidence type="ECO:0000256" key="4">
    <source>
        <dbReference type="ARBA" id="ARBA00022840"/>
    </source>
</evidence>
<evidence type="ECO:0000259" key="5">
    <source>
        <dbReference type="PROSITE" id="PS50893"/>
    </source>
</evidence>
<keyword evidence="2" id="KW-0813">Transport</keyword>
<organism evidence="6 7">
    <name type="scientific">Candidatus Methanoperedens nitratireducens</name>
    <dbReference type="NCBI Taxonomy" id="1392998"/>
    <lineage>
        <taxon>Archaea</taxon>
        <taxon>Methanobacteriati</taxon>
        <taxon>Methanobacteriota</taxon>
        <taxon>Stenosarchaea group</taxon>
        <taxon>Methanomicrobia</taxon>
        <taxon>Methanosarcinales</taxon>
        <taxon>ANME-2 cluster</taxon>
        <taxon>Candidatus Methanoperedentaceae</taxon>
        <taxon>Candidatus Methanoperedens</taxon>
    </lineage>
</organism>
<comment type="caution">
    <text evidence="6">The sequence shown here is derived from an EMBL/GenBank/DDBJ whole genome shotgun (WGS) entry which is preliminary data.</text>
</comment>
<evidence type="ECO:0000256" key="3">
    <source>
        <dbReference type="ARBA" id="ARBA00022741"/>
    </source>
</evidence>
<dbReference type="Proteomes" id="UP000050360">
    <property type="component" value="Unassembled WGS sequence"/>
</dbReference>
<reference evidence="6 7" key="1">
    <citation type="submission" date="2015-09" db="EMBL/GenBank/DDBJ databases">
        <title>A metagenomics-based metabolic model of nitrate-dependent anaerobic oxidation of methane by Methanoperedens-like archaea.</title>
        <authorList>
            <person name="Arshad A."/>
            <person name="Speth D.R."/>
            <person name="De Graaf R.M."/>
            <person name="Op Den Camp H.J."/>
            <person name="Jetten M.S."/>
            <person name="Welte C.U."/>
        </authorList>
    </citation>
    <scope>NUCLEOTIDE SEQUENCE [LARGE SCALE GENOMIC DNA]</scope>
</reference>
<dbReference type="SUPFAM" id="SSF52540">
    <property type="entry name" value="P-loop containing nucleoside triphosphate hydrolases"/>
    <property type="match status" value="1"/>
</dbReference>